<dbReference type="KEGG" id="tsin:OXH18_11170"/>
<evidence type="ECO:0000313" key="5">
    <source>
        <dbReference type="EMBL" id="WAL62522.1"/>
    </source>
</evidence>
<dbReference type="InterPro" id="IPR053142">
    <property type="entry name" value="PchR_regulatory_protein"/>
</dbReference>
<accession>A0A9E9CBK4</accession>
<dbReference type="SMART" id="SM00342">
    <property type="entry name" value="HTH_ARAC"/>
    <property type="match status" value="1"/>
</dbReference>
<keyword evidence="3" id="KW-0804">Transcription</keyword>
<dbReference type="PANTHER" id="PTHR47893:SF1">
    <property type="entry name" value="REGULATORY PROTEIN PCHR"/>
    <property type="match status" value="1"/>
</dbReference>
<dbReference type="SUPFAM" id="SSF46689">
    <property type="entry name" value="Homeodomain-like"/>
    <property type="match status" value="2"/>
</dbReference>
<dbReference type="AlphaFoldDB" id="A0A9E9CBK4"/>
<gene>
    <name evidence="5" type="ORF">OXH18_11170</name>
</gene>
<evidence type="ECO:0000256" key="1">
    <source>
        <dbReference type="ARBA" id="ARBA00023015"/>
    </source>
</evidence>
<dbReference type="InterPro" id="IPR018062">
    <property type="entry name" value="HTH_AraC-typ_CS"/>
</dbReference>
<dbReference type="GO" id="GO:0003700">
    <property type="term" value="F:DNA-binding transcription factor activity"/>
    <property type="evidence" value="ECO:0007669"/>
    <property type="project" value="InterPro"/>
</dbReference>
<dbReference type="Proteomes" id="UP001163152">
    <property type="component" value="Chromosome"/>
</dbReference>
<dbReference type="Pfam" id="PF12833">
    <property type="entry name" value="HTH_18"/>
    <property type="match status" value="1"/>
</dbReference>
<keyword evidence="1" id="KW-0805">Transcription regulation</keyword>
<dbReference type="EMBL" id="CP113797">
    <property type="protein sequence ID" value="WAL62522.1"/>
    <property type="molecule type" value="Genomic_DNA"/>
</dbReference>
<dbReference type="Gene3D" id="1.10.10.60">
    <property type="entry name" value="Homeodomain-like"/>
    <property type="match status" value="2"/>
</dbReference>
<evidence type="ECO:0000259" key="4">
    <source>
        <dbReference type="PROSITE" id="PS01124"/>
    </source>
</evidence>
<evidence type="ECO:0000256" key="3">
    <source>
        <dbReference type="ARBA" id="ARBA00023163"/>
    </source>
</evidence>
<dbReference type="PROSITE" id="PS01124">
    <property type="entry name" value="HTH_ARAC_FAMILY_2"/>
    <property type="match status" value="1"/>
</dbReference>
<dbReference type="GO" id="GO:0043565">
    <property type="term" value="F:sequence-specific DNA binding"/>
    <property type="evidence" value="ECO:0007669"/>
    <property type="project" value="InterPro"/>
</dbReference>
<protein>
    <submittedName>
        <fullName evidence="5">AraC family transcriptional regulator</fullName>
    </submittedName>
</protein>
<proteinExistence type="predicted"/>
<sequence>MQGINVLAEQEFSELRKHNLSQGTVLEHWNGFDRIENRENPVSKEHCWTISFRPELCLEMIDEYYYVDVNQHSDHSDYRVLVSKFYLDGCHRVLTPDVPGIPEEYLEQAGYNYLFFLPDIQETEQFFAHQRLHLIRLEVDPSLFITFDADNSPLPLPLQRLLEGKEDDRFHQAIGRITPAMQTALQHILACPYQGAMKRLYLESKVLELLALQIYQWAEDQTRSTKGMARPLRPDDIERLHHAREVLMQNLAHPPSLIDLARQVGLNDYKLKQGFRQVFGTTVFGYLQMHRMNQAKQLLADSTLSVAGVAQKVGYTSQSRFCDAFKRQFNISPKAYRMSLKRA</sequence>
<dbReference type="PRINTS" id="PR00032">
    <property type="entry name" value="HTHARAC"/>
</dbReference>
<dbReference type="RefSeq" id="WP_268612862.1">
    <property type="nucleotide sequence ID" value="NZ_CP113797.1"/>
</dbReference>
<dbReference type="InterPro" id="IPR009057">
    <property type="entry name" value="Homeodomain-like_sf"/>
</dbReference>
<dbReference type="PANTHER" id="PTHR47893">
    <property type="entry name" value="REGULATORY PROTEIN PCHR"/>
    <property type="match status" value="1"/>
</dbReference>
<feature type="domain" description="HTH araC/xylS-type" evidence="4">
    <location>
        <begin position="241"/>
        <end position="339"/>
    </location>
</feature>
<keyword evidence="6" id="KW-1185">Reference proteome</keyword>
<dbReference type="PROSITE" id="PS00041">
    <property type="entry name" value="HTH_ARAC_FAMILY_1"/>
    <property type="match status" value="1"/>
</dbReference>
<dbReference type="InterPro" id="IPR020449">
    <property type="entry name" value="Tscrpt_reg_AraC-type_HTH"/>
</dbReference>
<name>A0A9E9CBK4_9CYAN</name>
<keyword evidence="2" id="KW-0238">DNA-binding</keyword>
<evidence type="ECO:0000313" key="6">
    <source>
        <dbReference type="Proteomes" id="UP001163152"/>
    </source>
</evidence>
<evidence type="ECO:0000256" key="2">
    <source>
        <dbReference type="ARBA" id="ARBA00023125"/>
    </source>
</evidence>
<organism evidence="5 6">
    <name type="scientific">Thermocoleostomius sinensis A174</name>
    <dbReference type="NCBI Taxonomy" id="2016057"/>
    <lineage>
        <taxon>Bacteria</taxon>
        <taxon>Bacillati</taxon>
        <taxon>Cyanobacteriota</taxon>
        <taxon>Cyanophyceae</taxon>
        <taxon>Oculatellales</taxon>
        <taxon>Oculatellaceae</taxon>
        <taxon>Thermocoleostomius</taxon>
    </lineage>
</organism>
<dbReference type="InterPro" id="IPR018060">
    <property type="entry name" value="HTH_AraC"/>
</dbReference>
<reference evidence="5" key="1">
    <citation type="submission" date="2022-12" db="EMBL/GenBank/DDBJ databases">
        <title>Polyphasic identification of a Novel Hot-Spring Cyanobacterium Ocullathermofonsia sinensis gen nov. sp. nov. and Genomic Insights on its Adaptations to the Thermal Habitat.</title>
        <authorList>
            <person name="Daroch M."/>
            <person name="Tang J."/>
            <person name="Jiang Y."/>
        </authorList>
    </citation>
    <scope>NUCLEOTIDE SEQUENCE</scope>
    <source>
        <strain evidence="5">PKUAC-SCTA174</strain>
    </source>
</reference>